<organism evidence="1">
    <name type="scientific">Darwinula stevensoni</name>
    <dbReference type="NCBI Taxonomy" id="69355"/>
    <lineage>
        <taxon>Eukaryota</taxon>
        <taxon>Metazoa</taxon>
        <taxon>Ecdysozoa</taxon>
        <taxon>Arthropoda</taxon>
        <taxon>Crustacea</taxon>
        <taxon>Oligostraca</taxon>
        <taxon>Ostracoda</taxon>
        <taxon>Podocopa</taxon>
        <taxon>Podocopida</taxon>
        <taxon>Darwinulocopina</taxon>
        <taxon>Darwinuloidea</taxon>
        <taxon>Darwinulidae</taxon>
        <taxon>Darwinula</taxon>
    </lineage>
</organism>
<evidence type="ECO:0000313" key="2">
    <source>
        <dbReference type="Proteomes" id="UP000677054"/>
    </source>
</evidence>
<proteinExistence type="predicted"/>
<name>A0A7R8XE10_9CRUS</name>
<dbReference type="PANTHER" id="PTHR13528">
    <property type="entry name" value="39S RIBOSOMAL PROTEIN L28, MITOCHONDRIAL"/>
    <property type="match status" value="1"/>
</dbReference>
<gene>
    <name evidence="1" type="ORF">DSTB1V02_LOCUS7723</name>
</gene>
<dbReference type="Proteomes" id="UP000677054">
    <property type="component" value="Unassembled WGS sequence"/>
</dbReference>
<evidence type="ECO:0008006" key="3">
    <source>
        <dbReference type="Google" id="ProtNLM"/>
    </source>
</evidence>
<dbReference type="PANTHER" id="PTHR13528:SF2">
    <property type="entry name" value="LARGE RIBOSOMAL SUBUNIT PROTEIN BL28M"/>
    <property type="match status" value="1"/>
</dbReference>
<dbReference type="OrthoDB" id="361870at2759"/>
<dbReference type="EMBL" id="LR901144">
    <property type="protein sequence ID" value="CAD7247898.1"/>
    <property type="molecule type" value="Genomic_DNA"/>
</dbReference>
<dbReference type="InterPro" id="IPR026569">
    <property type="entry name" value="Ribosomal_bL28"/>
</dbReference>
<reference evidence="1" key="1">
    <citation type="submission" date="2020-11" db="EMBL/GenBank/DDBJ databases">
        <authorList>
            <person name="Tran Van P."/>
        </authorList>
    </citation>
    <scope>NUCLEOTIDE SEQUENCE</scope>
</reference>
<dbReference type="AlphaFoldDB" id="A0A7R8XE10"/>
<dbReference type="EMBL" id="CAJPEV010001627">
    <property type="protein sequence ID" value="CAG0893586.1"/>
    <property type="molecule type" value="Genomic_DNA"/>
</dbReference>
<keyword evidence="2" id="KW-1185">Reference proteome</keyword>
<evidence type="ECO:0000313" key="1">
    <source>
        <dbReference type="EMBL" id="CAD7247898.1"/>
    </source>
</evidence>
<dbReference type="GO" id="GO:0005762">
    <property type="term" value="C:mitochondrial large ribosomal subunit"/>
    <property type="evidence" value="ECO:0007669"/>
    <property type="project" value="TreeGrafter"/>
</dbReference>
<dbReference type="GO" id="GO:0003735">
    <property type="term" value="F:structural constituent of ribosome"/>
    <property type="evidence" value="ECO:0007669"/>
    <property type="project" value="InterPro"/>
</dbReference>
<protein>
    <recommendedName>
        <fullName evidence="3">39S ribosomal protein L28, mitochondrial</fullName>
    </recommendedName>
</protein>
<accession>A0A7R8XE10</accession>
<sequence length="255" mass="30694">MAVARHHYVLDYTRYLGIRKKIDWSKGVLARLPEHYKKFYEEWKHGPEIPVHWKPNEVLLYRHEETGEIKRRENIPIPITYPKEHNQGIWGGEGVVYGYKKKVYRKRRVPHWWAPTLIRTVVYSEILDKHMSLVTSAADLKSELALSIKRLLLLSIARKNLYPDDPKKQKEVYDKYQQYSIPEDEADWYGLSLQYACLKQEYLEAQEQPEPLKHRFRRELIDQLIHSEKNMQEIPKSEKGWLERLQEWNPFQNKS</sequence>